<accession>A0A5B7J6A1</accession>
<organism evidence="2 3">
    <name type="scientific">Portunus trituberculatus</name>
    <name type="common">Swimming crab</name>
    <name type="synonym">Neptunus trituberculatus</name>
    <dbReference type="NCBI Taxonomy" id="210409"/>
    <lineage>
        <taxon>Eukaryota</taxon>
        <taxon>Metazoa</taxon>
        <taxon>Ecdysozoa</taxon>
        <taxon>Arthropoda</taxon>
        <taxon>Crustacea</taxon>
        <taxon>Multicrustacea</taxon>
        <taxon>Malacostraca</taxon>
        <taxon>Eumalacostraca</taxon>
        <taxon>Eucarida</taxon>
        <taxon>Decapoda</taxon>
        <taxon>Pleocyemata</taxon>
        <taxon>Brachyura</taxon>
        <taxon>Eubrachyura</taxon>
        <taxon>Portunoidea</taxon>
        <taxon>Portunidae</taxon>
        <taxon>Portuninae</taxon>
        <taxon>Portunus</taxon>
    </lineage>
</organism>
<dbReference type="Proteomes" id="UP000324222">
    <property type="component" value="Unassembled WGS sequence"/>
</dbReference>
<evidence type="ECO:0000313" key="3">
    <source>
        <dbReference type="Proteomes" id="UP000324222"/>
    </source>
</evidence>
<evidence type="ECO:0000256" key="1">
    <source>
        <dbReference type="SAM" id="MobiDB-lite"/>
    </source>
</evidence>
<name>A0A5B7J6A1_PORTR</name>
<proteinExistence type="predicted"/>
<dbReference type="EMBL" id="VSRR010079794">
    <property type="protein sequence ID" value="MPC89067.1"/>
    <property type="molecule type" value="Genomic_DNA"/>
</dbReference>
<reference evidence="2 3" key="1">
    <citation type="submission" date="2019-05" db="EMBL/GenBank/DDBJ databases">
        <title>Another draft genome of Portunus trituberculatus and its Hox gene families provides insights of decapod evolution.</title>
        <authorList>
            <person name="Jeong J.-H."/>
            <person name="Song I."/>
            <person name="Kim S."/>
            <person name="Choi T."/>
            <person name="Kim D."/>
            <person name="Ryu S."/>
            <person name="Kim W."/>
        </authorList>
    </citation>
    <scope>NUCLEOTIDE SEQUENCE [LARGE SCALE GENOMIC DNA]</scope>
    <source>
        <tissue evidence="2">Muscle</tissue>
    </source>
</reference>
<feature type="region of interest" description="Disordered" evidence="1">
    <location>
        <begin position="1"/>
        <end position="40"/>
    </location>
</feature>
<comment type="caution">
    <text evidence="2">The sequence shown here is derived from an EMBL/GenBank/DDBJ whole genome shotgun (WGS) entry which is preliminary data.</text>
</comment>
<dbReference type="AlphaFoldDB" id="A0A5B7J6A1"/>
<protein>
    <submittedName>
        <fullName evidence="2">Uncharacterized protein</fullName>
    </submittedName>
</protein>
<keyword evidence="3" id="KW-1185">Reference proteome</keyword>
<evidence type="ECO:0000313" key="2">
    <source>
        <dbReference type="EMBL" id="MPC89067.1"/>
    </source>
</evidence>
<gene>
    <name evidence="2" type="ORF">E2C01_083995</name>
</gene>
<sequence length="75" mass="8464">MRRTLGHIGTQLSSVRQGTREATPVHTYTTTPARHTTRQRDRCVAGRWHITTLCTPDQSFRRAGPSLTLEHGPQI</sequence>